<dbReference type="Proteomes" id="UP000274346">
    <property type="component" value="Chromosome"/>
</dbReference>
<protein>
    <submittedName>
        <fullName evidence="1">Uncharacterized protein</fullName>
    </submittedName>
</protein>
<dbReference type="EMBL" id="LR131271">
    <property type="protein sequence ID" value="VDR28233.1"/>
    <property type="molecule type" value="Genomic_DNA"/>
</dbReference>
<sequence length="176" mass="19493">MLEVEFQEWLKSRGAKTQAGLNSRIYAVKTIEKNLAALGSPHADLDAAYQADGFAQLRQRIKEIRRDAKDNGNDYRLLMPESEQPLNRLSNWNSWLGQYGRFLSGDDSQADEIRDYVLENYITPARERGDASVTLVVGPLNTEMGLDKGWPNICQALDGQKISGTSGCSPSGDGRA</sequence>
<organism evidence="1 2">
    <name type="scientific">Raoultella terrigena</name>
    <name type="common">Klebsiella terrigena</name>
    <dbReference type="NCBI Taxonomy" id="577"/>
    <lineage>
        <taxon>Bacteria</taxon>
        <taxon>Pseudomonadati</taxon>
        <taxon>Pseudomonadota</taxon>
        <taxon>Gammaproteobacteria</taxon>
        <taxon>Enterobacterales</taxon>
        <taxon>Enterobacteriaceae</taxon>
        <taxon>Klebsiella/Raoultella group</taxon>
        <taxon>Raoultella</taxon>
    </lineage>
</organism>
<dbReference type="KEGG" id="rtg:NCTC13098_04616"/>
<evidence type="ECO:0000313" key="1">
    <source>
        <dbReference type="EMBL" id="VDR28233.1"/>
    </source>
</evidence>
<dbReference type="AlphaFoldDB" id="A0A3P8M491"/>
<name>A0A3P8M491_RAOTE</name>
<proteinExistence type="predicted"/>
<reference evidence="1 2" key="1">
    <citation type="submission" date="2018-12" db="EMBL/GenBank/DDBJ databases">
        <authorList>
            <consortium name="Pathogen Informatics"/>
        </authorList>
    </citation>
    <scope>NUCLEOTIDE SEQUENCE [LARGE SCALE GENOMIC DNA]</scope>
    <source>
        <strain evidence="1 2">NCTC13098</strain>
    </source>
</reference>
<evidence type="ECO:0000313" key="2">
    <source>
        <dbReference type="Proteomes" id="UP000274346"/>
    </source>
</evidence>
<accession>A0A3P8M491</accession>
<gene>
    <name evidence="1" type="ORF">NCTC13098_04616</name>
</gene>